<keyword evidence="3 6" id="KW-0349">Heme</keyword>
<keyword evidence="10" id="KW-1185">Reference proteome</keyword>
<keyword evidence="9" id="KW-0808">Transferase</keyword>
<evidence type="ECO:0000256" key="5">
    <source>
        <dbReference type="ARBA" id="ARBA00023004"/>
    </source>
</evidence>
<keyword evidence="7" id="KW-0503">Monooxygenase</keyword>
<feature type="binding site" description="axial binding residue" evidence="6">
    <location>
        <position position="532"/>
    </location>
    <ligand>
        <name>heme</name>
        <dbReference type="ChEBI" id="CHEBI:30413"/>
    </ligand>
    <ligandPart>
        <name>Fe</name>
        <dbReference type="ChEBI" id="CHEBI:18248"/>
    </ligandPart>
</feature>
<dbReference type="Proteomes" id="UP000268093">
    <property type="component" value="Unassembled WGS sequence"/>
</dbReference>
<dbReference type="CDD" id="cd11042">
    <property type="entry name" value="CYP51-like"/>
    <property type="match status" value="1"/>
</dbReference>
<dbReference type="Gene3D" id="1.10.630.10">
    <property type="entry name" value="Cytochrome P450"/>
    <property type="match status" value="2"/>
</dbReference>
<dbReference type="OrthoDB" id="1055148at2759"/>
<dbReference type="PANTHER" id="PTHR24304">
    <property type="entry name" value="CYTOCHROME P450 FAMILY 7"/>
    <property type="match status" value="1"/>
</dbReference>
<evidence type="ECO:0000256" key="7">
    <source>
        <dbReference type="RuleBase" id="RU000461"/>
    </source>
</evidence>
<evidence type="ECO:0000313" key="10">
    <source>
        <dbReference type="Proteomes" id="UP000268093"/>
    </source>
</evidence>
<dbReference type="InterPro" id="IPR017972">
    <property type="entry name" value="Cyt_P450_CS"/>
</dbReference>
<dbReference type="GO" id="GO:0005506">
    <property type="term" value="F:iron ion binding"/>
    <property type="evidence" value="ECO:0007669"/>
    <property type="project" value="InterPro"/>
</dbReference>
<keyword evidence="9" id="KW-0489">Methyltransferase</keyword>
<keyword evidence="7" id="KW-0560">Oxidoreductase</keyword>
<evidence type="ECO:0000256" key="4">
    <source>
        <dbReference type="ARBA" id="ARBA00022723"/>
    </source>
</evidence>
<keyword evidence="8" id="KW-0472">Membrane</keyword>
<dbReference type="GO" id="GO:0004497">
    <property type="term" value="F:monooxygenase activity"/>
    <property type="evidence" value="ECO:0007669"/>
    <property type="project" value="UniProtKB-KW"/>
</dbReference>
<sequence>MQYKPKPREVIPCKSTTSTVPIMSSVPTPTHALNAILEKAAEVPVLGTSSLLVAIPAYFVLFVSLAVLVNALQQLLARPDPRYPPVVFSWFPYIGSAVSFGANPIKFMQDAQKKYGDIYTYKLLGRRVTVCLGPDGNNFVFNGKANTTSAAEAYKGMTTPVFGKEVVYDAPHSVFMEQKKFIKLGLSVDNFRKHVPLLVEEADAYFNEHFARPSGKIDIHKAMSELIINTASRCLMGDEIRATLATAGSEIARLYADLDHGFQPINFLFPDLPLPSYRRRDIANARMTEIYSKIIRKRRASGDTVSLSLYIQIWLVYPLIQKTLNLWYVTPSVLFFQSRADLVQALIEQSYKDGTPLPDHHIAHMMIAVLFGGQHTSATSSTWAILEMARNPTLVKALREEQIKELGSLSEPFDYDGLRNLPLLEAVVRETLRLHPPIFQMMRKIMADVPFDKTGHVVPKGDYVAAAPGVTQLDPTYFNDPMAFNPWRWINHEDGIHRLEVGADANEDFGFGVVGVSGRSPYLPFGAGRHRCIGEAFGHVQLKTLLGTFVRKFDFELDPKRGFPNSDYTSMVVMPEKPATILYTWRKN</sequence>
<keyword evidence="4 6" id="KW-0479">Metal-binding</keyword>
<reference evidence="9 10" key="1">
    <citation type="journal article" date="2018" name="New Phytol.">
        <title>Phylogenomics of Endogonaceae and evolution of mycorrhizas within Mucoromycota.</title>
        <authorList>
            <person name="Chang Y."/>
            <person name="Desiro A."/>
            <person name="Na H."/>
            <person name="Sandor L."/>
            <person name="Lipzen A."/>
            <person name="Clum A."/>
            <person name="Barry K."/>
            <person name="Grigoriev I.V."/>
            <person name="Martin F.M."/>
            <person name="Stajich J.E."/>
            <person name="Smith M.E."/>
            <person name="Bonito G."/>
            <person name="Spatafora J.W."/>
        </authorList>
    </citation>
    <scope>NUCLEOTIDE SEQUENCE [LARGE SCALE GENOMIC DNA]</scope>
    <source>
        <strain evidence="9 10">GMNB39</strain>
    </source>
</reference>
<dbReference type="InterPro" id="IPR036396">
    <property type="entry name" value="Cyt_P450_sf"/>
</dbReference>
<dbReference type="GO" id="GO:0008168">
    <property type="term" value="F:methyltransferase activity"/>
    <property type="evidence" value="ECO:0007669"/>
    <property type="project" value="UniProtKB-KW"/>
</dbReference>
<evidence type="ECO:0000313" key="9">
    <source>
        <dbReference type="EMBL" id="RUP51986.1"/>
    </source>
</evidence>
<organism evidence="9 10">
    <name type="scientific">Jimgerdemannia flammicorona</name>
    <dbReference type="NCBI Taxonomy" id="994334"/>
    <lineage>
        <taxon>Eukaryota</taxon>
        <taxon>Fungi</taxon>
        <taxon>Fungi incertae sedis</taxon>
        <taxon>Mucoromycota</taxon>
        <taxon>Mucoromycotina</taxon>
        <taxon>Endogonomycetes</taxon>
        <taxon>Endogonales</taxon>
        <taxon>Endogonaceae</taxon>
        <taxon>Jimgerdemannia</taxon>
    </lineage>
</organism>
<accession>A0A433DMR9</accession>
<dbReference type="InterPro" id="IPR002403">
    <property type="entry name" value="Cyt_P450_E_grp-IV"/>
</dbReference>
<dbReference type="GO" id="GO:0032259">
    <property type="term" value="P:methylation"/>
    <property type="evidence" value="ECO:0007669"/>
    <property type="project" value="UniProtKB-KW"/>
</dbReference>
<dbReference type="SUPFAM" id="SSF48264">
    <property type="entry name" value="Cytochrome P450"/>
    <property type="match status" value="1"/>
</dbReference>
<dbReference type="Pfam" id="PF00067">
    <property type="entry name" value="p450"/>
    <property type="match status" value="1"/>
</dbReference>
<dbReference type="EMBL" id="RBNI01000289">
    <property type="protein sequence ID" value="RUP51986.1"/>
    <property type="molecule type" value="Genomic_DNA"/>
</dbReference>
<dbReference type="AlphaFoldDB" id="A0A433DMR9"/>
<keyword evidence="5 6" id="KW-0408">Iron</keyword>
<keyword evidence="8" id="KW-1133">Transmembrane helix</keyword>
<evidence type="ECO:0000256" key="2">
    <source>
        <dbReference type="ARBA" id="ARBA00010617"/>
    </source>
</evidence>
<name>A0A433DMR9_9FUNG</name>
<keyword evidence="8" id="KW-0812">Transmembrane</keyword>
<comment type="similarity">
    <text evidence="2 7">Belongs to the cytochrome P450 family.</text>
</comment>
<evidence type="ECO:0000256" key="1">
    <source>
        <dbReference type="ARBA" id="ARBA00001971"/>
    </source>
</evidence>
<dbReference type="GO" id="GO:0016705">
    <property type="term" value="F:oxidoreductase activity, acting on paired donors, with incorporation or reduction of molecular oxygen"/>
    <property type="evidence" value="ECO:0007669"/>
    <property type="project" value="InterPro"/>
</dbReference>
<dbReference type="GO" id="GO:0020037">
    <property type="term" value="F:heme binding"/>
    <property type="evidence" value="ECO:0007669"/>
    <property type="project" value="InterPro"/>
</dbReference>
<evidence type="ECO:0000256" key="3">
    <source>
        <dbReference type="ARBA" id="ARBA00022617"/>
    </source>
</evidence>
<protein>
    <submittedName>
        <fullName evidence="9">Lanosterol 14-alpha demethylase</fullName>
    </submittedName>
</protein>
<dbReference type="PRINTS" id="PR00385">
    <property type="entry name" value="P450"/>
</dbReference>
<dbReference type="PRINTS" id="PR00465">
    <property type="entry name" value="EP450IV"/>
</dbReference>
<comment type="caution">
    <text evidence="9">The sequence shown here is derived from an EMBL/GenBank/DDBJ whole genome shotgun (WGS) entry which is preliminary data.</text>
</comment>
<evidence type="ECO:0000256" key="8">
    <source>
        <dbReference type="SAM" id="Phobius"/>
    </source>
</evidence>
<gene>
    <name evidence="9" type="ORF">BC936DRAFT_143842</name>
</gene>
<evidence type="ECO:0000256" key="6">
    <source>
        <dbReference type="PIRSR" id="PIRSR602403-1"/>
    </source>
</evidence>
<dbReference type="InterPro" id="IPR050529">
    <property type="entry name" value="CYP450_sterol_14alpha_dmase"/>
</dbReference>
<dbReference type="InterPro" id="IPR001128">
    <property type="entry name" value="Cyt_P450"/>
</dbReference>
<feature type="transmembrane region" description="Helical" evidence="8">
    <location>
        <begin position="51"/>
        <end position="72"/>
    </location>
</feature>
<proteinExistence type="inferred from homology"/>
<dbReference type="PANTHER" id="PTHR24304:SF2">
    <property type="entry name" value="24-HYDROXYCHOLESTEROL 7-ALPHA-HYDROXYLASE"/>
    <property type="match status" value="1"/>
</dbReference>
<comment type="cofactor">
    <cofactor evidence="1 6">
        <name>heme</name>
        <dbReference type="ChEBI" id="CHEBI:30413"/>
    </cofactor>
</comment>
<dbReference type="PROSITE" id="PS00086">
    <property type="entry name" value="CYTOCHROME_P450"/>
    <property type="match status" value="1"/>
</dbReference>